<evidence type="ECO:0000313" key="1">
    <source>
        <dbReference type="EMBL" id="EXB63618.1"/>
    </source>
</evidence>
<evidence type="ECO:0000313" key="2">
    <source>
        <dbReference type="Proteomes" id="UP000030645"/>
    </source>
</evidence>
<keyword evidence="2" id="KW-1185">Reference proteome</keyword>
<organism evidence="1 2">
    <name type="scientific">Morus notabilis</name>
    <dbReference type="NCBI Taxonomy" id="981085"/>
    <lineage>
        <taxon>Eukaryota</taxon>
        <taxon>Viridiplantae</taxon>
        <taxon>Streptophyta</taxon>
        <taxon>Embryophyta</taxon>
        <taxon>Tracheophyta</taxon>
        <taxon>Spermatophyta</taxon>
        <taxon>Magnoliopsida</taxon>
        <taxon>eudicotyledons</taxon>
        <taxon>Gunneridae</taxon>
        <taxon>Pentapetalae</taxon>
        <taxon>rosids</taxon>
        <taxon>fabids</taxon>
        <taxon>Rosales</taxon>
        <taxon>Moraceae</taxon>
        <taxon>Moreae</taxon>
        <taxon>Morus</taxon>
    </lineage>
</organism>
<dbReference type="AlphaFoldDB" id="W9R9A4"/>
<dbReference type="Proteomes" id="UP000030645">
    <property type="component" value="Unassembled WGS sequence"/>
</dbReference>
<reference evidence="2" key="1">
    <citation type="submission" date="2013-01" db="EMBL/GenBank/DDBJ databases">
        <title>Draft Genome Sequence of a Mulberry Tree, Morus notabilis C.K. Schneid.</title>
        <authorList>
            <person name="He N."/>
            <person name="Zhao S."/>
        </authorList>
    </citation>
    <scope>NUCLEOTIDE SEQUENCE</scope>
</reference>
<sequence length="60" mass="6751">MAHPWHSCTNSLEREKYVACAQVLRGDNSSSRQAVQRLDSAVSLSQILLIFSLLFRGDFP</sequence>
<gene>
    <name evidence="1" type="ORF">L484_026959</name>
</gene>
<name>W9R9A4_9ROSA</name>
<dbReference type="EMBL" id="KE344491">
    <property type="protein sequence ID" value="EXB63618.1"/>
    <property type="molecule type" value="Genomic_DNA"/>
</dbReference>
<protein>
    <submittedName>
        <fullName evidence="1">Uncharacterized protein</fullName>
    </submittedName>
</protein>
<proteinExistence type="predicted"/>
<accession>W9R9A4</accession>